<feature type="region of interest" description="Disordered" evidence="1">
    <location>
        <begin position="58"/>
        <end position="78"/>
    </location>
</feature>
<evidence type="ECO:0000313" key="4">
    <source>
        <dbReference type="Proteomes" id="UP000499080"/>
    </source>
</evidence>
<reference evidence="3 4" key="1">
    <citation type="journal article" date="2019" name="Sci. Rep.">
        <title>Orb-weaving spider Araneus ventricosus genome elucidates the spidroin gene catalogue.</title>
        <authorList>
            <person name="Kono N."/>
            <person name="Nakamura H."/>
            <person name="Ohtoshi R."/>
            <person name="Moran D.A.P."/>
            <person name="Shinohara A."/>
            <person name="Yoshida Y."/>
            <person name="Fujiwara M."/>
            <person name="Mori M."/>
            <person name="Tomita M."/>
            <person name="Arakawa K."/>
        </authorList>
    </citation>
    <scope>NUCLEOTIDE SEQUENCE [LARGE SCALE GENOMIC DNA]</scope>
</reference>
<evidence type="ECO:0000313" key="3">
    <source>
        <dbReference type="EMBL" id="GBO00949.1"/>
    </source>
</evidence>
<protein>
    <submittedName>
        <fullName evidence="3">Uncharacterized protein</fullName>
    </submittedName>
</protein>
<dbReference type="EMBL" id="BGPR01013928">
    <property type="protein sequence ID" value="GBN62870.1"/>
    <property type="molecule type" value="Genomic_DNA"/>
</dbReference>
<accession>A0A4Y2TK22</accession>
<dbReference type="AlphaFoldDB" id="A0A4Y2TK22"/>
<feature type="region of interest" description="Disordered" evidence="1">
    <location>
        <begin position="1"/>
        <end position="42"/>
    </location>
</feature>
<dbReference type="EMBL" id="BGPR01029267">
    <property type="protein sequence ID" value="GBO00949.1"/>
    <property type="molecule type" value="Genomic_DNA"/>
</dbReference>
<evidence type="ECO:0000313" key="2">
    <source>
        <dbReference type="EMBL" id="GBN62870.1"/>
    </source>
</evidence>
<name>A0A4Y2TK22_ARAVE</name>
<sequence>MSKGNIPESDGGGEGPSSKRLREEGELPVSGTVRSRSGQGRYLTGFAPCPSAAMCRRTEHPLKSSDQSVQKKLNPEHA</sequence>
<keyword evidence="4" id="KW-1185">Reference proteome</keyword>
<organism evidence="3 4">
    <name type="scientific">Araneus ventricosus</name>
    <name type="common">Orbweaver spider</name>
    <name type="synonym">Epeira ventricosa</name>
    <dbReference type="NCBI Taxonomy" id="182803"/>
    <lineage>
        <taxon>Eukaryota</taxon>
        <taxon>Metazoa</taxon>
        <taxon>Ecdysozoa</taxon>
        <taxon>Arthropoda</taxon>
        <taxon>Chelicerata</taxon>
        <taxon>Arachnida</taxon>
        <taxon>Araneae</taxon>
        <taxon>Araneomorphae</taxon>
        <taxon>Entelegynae</taxon>
        <taxon>Araneoidea</taxon>
        <taxon>Araneidae</taxon>
        <taxon>Araneus</taxon>
    </lineage>
</organism>
<comment type="caution">
    <text evidence="3">The sequence shown here is derived from an EMBL/GenBank/DDBJ whole genome shotgun (WGS) entry which is preliminary data.</text>
</comment>
<dbReference type="Proteomes" id="UP000499080">
    <property type="component" value="Unassembled WGS sequence"/>
</dbReference>
<gene>
    <name evidence="3" type="ORF">AVEN_219701_1</name>
    <name evidence="2" type="ORF">AVEN_240874_1</name>
</gene>
<proteinExistence type="predicted"/>
<evidence type="ECO:0000256" key="1">
    <source>
        <dbReference type="SAM" id="MobiDB-lite"/>
    </source>
</evidence>